<dbReference type="InterPro" id="IPR003135">
    <property type="entry name" value="ATP-grasp_carboxylate-amine"/>
</dbReference>
<dbReference type="InterPro" id="IPR011761">
    <property type="entry name" value="ATP-grasp"/>
</dbReference>
<evidence type="ECO:0000259" key="4">
    <source>
        <dbReference type="PROSITE" id="PS50975"/>
    </source>
</evidence>
<dbReference type="GO" id="GO:0003824">
    <property type="term" value="F:catalytic activity"/>
    <property type="evidence" value="ECO:0007669"/>
    <property type="project" value="UniProtKB-ARBA"/>
</dbReference>
<dbReference type="SUPFAM" id="SSF51246">
    <property type="entry name" value="Rudiment single hybrid motif"/>
    <property type="match status" value="1"/>
</dbReference>
<evidence type="ECO:0000313" key="5">
    <source>
        <dbReference type="EMBL" id="SVD10562.1"/>
    </source>
</evidence>
<dbReference type="Gene3D" id="3.30.470.20">
    <property type="entry name" value="ATP-grasp fold, B domain"/>
    <property type="match status" value="1"/>
</dbReference>
<reference evidence="5" key="1">
    <citation type="submission" date="2018-05" db="EMBL/GenBank/DDBJ databases">
        <authorList>
            <person name="Lanie J.A."/>
            <person name="Ng W.-L."/>
            <person name="Kazmierczak K.M."/>
            <person name="Andrzejewski T.M."/>
            <person name="Davidsen T.M."/>
            <person name="Wayne K.J."/>
            <person name="Tettelin H."/>
            <person name="Glass J.I."/>
            <person name="Rusch D."/>
            <person name="Podicherti R."/>
            <person name="Tsui H.-C.T."/>
            <person name="Winkler M.E."/>
        </authorList>
    </citation>
    <scope>NUCLEOTIDE SEQUENCE</scope>
</reference>
<sequence>KTCTLGYDGKGQFKINSAKDLNNLNVDFNKEYILEKQVKLKKEISVIVARFSHQKYEIYEPIENIHEDQILKYSKIPADISEKLFHKSMDWATLIAEELEYIGTLCVEYFIDKNDNLYLNEIAPRVHNSGHLTINSHNISQFENHVRAVCGLEKVETKKLYNAKMINLIGEDILFYRNKKFSENEFFYDYLKNEIKEKRKMGHLTIITK</sequence>
<dbReference type="EMBL" id="UINC01129872">
    <property type="protein sequence ID" value="SVD10562.1"/>
    <property type="molecule type" value="Genomic_DNA"/>
</dbReference>
<organism evidence="5">
    <name type="scientific">marine metagenome</name>
    <dbReference type="NCBI Taxonomy" id="408172"/>
    <lineage>
        <taxon>unclassified sequences</taxon>
        <taxon>metagenomes</taxon>
        <taxon>ecological metagenomes</taxon>
    </lineage>
</organism>
<dbReference type="Gene3D" id="3.30.1490.20">
    <property type="entry name" value="ATP-grasp fold, A domain"/>
    <property type="match status" value="1"/>
</dbReference>
<dbReference type="InterPro" id="IPR013815">
    <property type="entry name" value="ATP_grasp_subdomain_1"/>
</dbReference>
<keyword evidence="2" id="KW-0658">Purine biosynthesis</keyword>
<proteinExistence type="predicted"/>
<dbReference type="Pfam" id="PF17769">
    <property type="entry name" value="PurK_C"/>
    <property type="match status" value="1"/>
</dbReference>
<feature type="domain" description="ATP-grasp" evidence="4">
    <location>
        <begin position="29"/>
        <end position="150"/>
    </location>
</feature>
<name>A0A382SLY2_9ZZZZ</name>
<keyword evidence="3" id="KW-0067">ATP-binding</keyword>
<keyword evidence="1" id="KW-0547">Nucleotide-binding</keyword>
<dbReference type="PANTHER" id="PTHR11609">
    <property type="entry name" value="PURINE BIOSYNTHESIS PROTEIN 6/7, PUR6/7"/>
    <property type="match status" value="1"/>
</dbReference>
<dbReference type="SUPFAM" id="SSF56059">
    <property type="entry name" value="Glutathione synthetase ATP-binding domain-like"/>
    <property type="match status" value="1"/>
</dbReference>
<dbReference type="PROSITE" id="PS50975">
    <property type="entry name" value="ATP_GRASP"/>
    <property type="match status" value="1"/>
</dbReference>
<feature type="non-terminal residue" evidence="5">
    <location>
        <position position="1"/>
    </location>
</feature>
<dbReference type="GO" id="GO:0005524">
    <property type="term" value="F:ATP binding"/>
    <property type="evidence" value="ECO:0007669"/>
    <property type="project" value="UniProtKB-KW"/>
</dbReference>
<accession>A0A382SLY2</accession>
<dbReference type="GO" id="GO:0006164">
    <property type="term" value="P:purine nucleotide biosynthetic process"/>
    <property type="evidence" value="ECO:0007669"/>
    <property type="project" value="UniProtKB-KW"/>
</dbReference>
<gene>
    <name evidence="5" type="ORF">METZ01_LOCUS363416</name>
</gene>
<dbReference type="InterPro" id="IPR040686">
    <property type="entry name" value="PurK_C"/>
</dbReference>
<evidence type="ECO:0000256" key="2">
    <source>
        <dbReference type="ARBA" id="ARBA00022755"/>
    </source>
</evidence>
<dbReference type="InterPro" id="IPR011054">
    <property type="entry name" value="Rudment_hybrid_motif"/>
</dbReference>
<evidence type="ECO:0000256" key="1">
    <source>
        <dbReference type="ARBA" id="ARBA00022741"/>
    </source>
</evidence>
<protein>
    <recommendedName>
        <fullName evidence="4">ATP-grasp domain-containing protein</fullName>
    </recommendedName>
</protein>
<dbReference type="GO" id="GO:0005829">
    <property type="term" value="C:cytosol"/>
    <property type="evidence" value="ECO:0007669"/>
    <property type="project" value="TreeGrafter"/>
</dbReference>
<dbReference type="PANTHER" id="PTHR11609:SF5">
    <property type="entry name" value="PHOSPHORIBOSYLAMINOIMIDAZOLE CARBOXYLASE"/>
    <property type="match status" value="1"/>
</dbReference>
<dbReference type="Pfam" id="PF02222">
    <property type="entry name" value="ATP-grasp"/>
    <property type="match status" value="1"/>
</dbReference>
<evidence type="ECO:0000256" key="3">
    <source>
        <dbReference type="ARBA" id="ARBA00022840"/>
    </source>
</evidence>
<dbReference type="GO" id="GO:0046872">
    <property type="term" value="F:metal ion binding"/>
    <property type="evidence" value="ECO:0007669"/>
    <property type="project" value="InterPro"/>
</dbReference>
<dbReference type="AlphaFoldDB" id="A0A382SLY2"/>